<protein>
    <submittedName>
        <fullName evidence="3">Uncharacterized protein</fullName>
    </submittedName>
</protein>
<proteinExistence type="predicted"/>
<evidence type="ECO:0000313" key="4">
    <source>
        <dbReference type="Proteomes" id="UP000009888"/>
    </source>
</evidence>
<evidence type="ECO:0000256" key="1">
    <source>
        <dbReference type="SAM" id="MobiDB-lite"/>
    </source>
</evidence>
<dbReference type="RefSeq" id="WP_007000835.1">
    <property type="nucleotide sequence ID" value="NZ_JH992955.1"/>
</dbReference>
<feature type="transmembrane region" description="Helical" evidence="2">
    <location>
        <begin position="211"/>
        <end position="233"/>
    </location>
</feature>
<accession>K9EY07</accession>
<evidence type="ECO:0000256" key="2">
    <source>
        <dbReference type="SAM" id="Phobius"/>
    </source>
</evidence>
<name>K9EY07_9ACTO</name>
<dbReference type="Proteomes" id="UP000009888">
    <property type="component" value="Unassembled WGS sequence"/>
</dbReference>
<dbReference type="PATRIC" id="fig|883066.3.peg.644"/>
<feature type="transmembrane region" description="Helical" evidence="2">
    <location>
        <begin position="269"/>
        <end position="290"/>
    </location>
</feature>
<comment type="caution">
    <text evidence="3">The sequence shown here is derived from an EMBL/GenBank/DDBJ whole genome shotgun (WGS) entry which is preliminary data.</text>
</comment>
<dbReference type="AlphaFoldDB" id="K9EY07"/>
<keyword evidence="2" id="KW-0472">Membrane</keyword>
<feature type="compositionally biased region" description="Polar residues" evidence="1">
    <location>
        <begin position="113"/>
        <end position="127"/>
    </location>
</feature>
<gene>
    <name evidence="3" type="ORF">HMPREF9233_00629</name>
</gene>
<keyword evidence="4" id="KW-1185">Reference proteome</keyword>
<feature type="transmembrane region" description="Helical" evidence="2">
    <location>
        <begin position="296"/>
        <end position="317"/>
    </location>
</feature>
<keyword evidence="2" id="KW-1133">Transmembrane helix</keyword>
<reference evidence="3 4" key="1">
    <citation type="submission" date="2012-09" db="EMBL/GenBank/DDBJ databases">
        <title>The Genome Sequence of Actinobaculum massiliae ACS-171-V-COL2.</title>
        <authorList>
            <consortium name="The Broad Institute Genome Sequencing Platform"/>
            <person name="Earl A."/>
            <person name="Ward D."/>
            <person name="Feldgarden M."/>
            <person name="Gevers D."/>
            <person name="Saerens B."/>
            <person name="Vaneechoutte M."/>
            <person name="Walker B."/>
            <person name="Young S.K."/>
            <person name="Zeng Q."/>
            <person name="Gargeya S."/>
            <person name="Fitzgerald M."/>
            <person name="Haas B."/>
            <person name="Abouelleil A."/>
            <person name="Alvarado L."/>
            <person name="Arachchi H.M."/>
            <person name="Berlin A."/>
            <person name="Chapman S.B."/>
            <person name="Goldberg J."/>
            <person name="Griggs A."/>
            <person name="Gujja S."/>
            <person name="Hansen M."/>
            <person name="Howarth C."/>
            <person name="Imamovic A."/>
            <person name="Larimer J."/>
            <person name="McCowen C."/>
            <person name="Montmayeur A."/>
            <person name="Murphy C."/>
            <person name="Neiman D."/>
            <person name="Pearson M."/>
            <person name="Priest M."/>
            <person name="Roberts A."/>
            <person name="Saif S."/>
            <person name="Shea T."/>
            <person name="Sisk P."/>
            <person name="Sykes S."/>
            <person name="Wortman J."/>
            <person name="Nusbaum C."/>
            <person name="Birren B."/>
        </authorList>
    </citation>
    <scope>NUCLEOTIDE SEQUENCE [LARGE SCALE GENOMIC DNA]</scope>
    <source>
        <strain evidence="4">ACS-171-V-Col2</strain>
    </source>
</reference>
<dbReference type="eggNOG" id="ENOG5033SN3">
    <property type="taxonomic scope" value="Bacteria"/>
</dbReference>
<sequence>MANLNILGNISFAEKFSLEPEAVRSAAGVERIGDITDRLVCEFPPLSELAPDRLLKMVGASLRDSVRKRERLWLIPMDASAVVQWERWLGPQNLTRLGPSISAPVAPGEDCAESSTRLNPGDNSANLQPGRATASGTENPGELTPIGIAPVRLIEALLDSPDPRDAALLRESLEEVDGLLLSARVHNRLIEAGVGIIPRNAAVRWITNPKVITYLVVLVYSALRALPVTFLPQFEGSVLLLWTIDLVTAIPYTWGILAIVTAARLATRIVGMIVTIATFMAPYIYFAAYGEDYPPFVWIIIGFLIACTFALEGYRWARDRRVSRQLRAVSGVVS</sequence>
<keyword evidence="2" id="KW-0812">Transmembrane</keyword>
<organism evidence="3 4">
    <name type="scientific">Actinobaculum massiliense ACS-171-V-Col2</name>
    <dbReference type="NCBI Taxonomy" id="883066"/>
    <lineage>
        <taxon>Bacteria</taxon>
        <taxon>Bacillati</taxon>
        <taxon>Actinomycetota</taxon>
        <taxon>Actinomycetes</taxon>
        <taxon>Actinomycetales</taxon>
        <taxon>Actinomycetaceae</taxon>
        <taxon>Actinobaculum</taxon>
    </lineage>
</organism>
<dbReference type="EMBL" id="AGWL01000002">
    <property type="protein sequence ID" value="EKU95842.1"/>
    <property type="molecule type" value="Genomic_DNA"/>
</dbReference>
<evidence type="ECO:0000313" key="3">
    <source>
        <dbReference type="EMBL" id="EKU95842.1"/>
    </source>
</evidence>
<feature type="region of interest" description="Disordered" evidence="1">
    <location>
        <begin position="105"/>
        <end position="141"/>
    </location>
</feature>
<dbReference type="HOGENOM" id="CLU_867960_0_0_11"/>
<feature type="transmembrane region" description="Helical" evidence="2">
    <location>
        <begin position="239"/>
        <end position="262"/>
    </location>
</feature>